<evidence type="ECO:0000259" key="1">
    <source>
        <dbReference type="Pfam" id="PF08670"/>
    </source>
</evidence>
<protein>
    <submittedName>
        <fullName evidence="2">MEKHLA domain-containing protein</fullName>
    </submittedName>
</protein>
<keyword evidence="3" id="KW-1185">Reference proteome</keyword>
<gene>
    <name evidence="2" type="ORF">GQF01_03780</name>
</gene>
<comment type="caution">
    <text evidence="2">The sequence shown here is derived from an EMBL/GenBank/DDBJ whole genome shotgun (WGS) entry which is preliminary data.</text>
</comment>
<name>A0A6L8UV59_9BACL</name>
<sequence length="153" mass="17552">MTITGIGATNAHARLIIDSYERLTGKKLLEDEPLPGTEFEALYHLPFIVLSHGHEQDPVLNFGNLAAQKLWEMDGDTFTQTPSRLTAEPMEREARDHFLRIVNEQGFIDNYTGIRISKSGRRFYIVDTTVWNLIDETGHNHGQAATFREYRYI</sequence>
<organism evidence="2 3">
    <name type="scientific">Paenibacillus silvestris</name>
    <dbReference type="NCBI Taxonomy" id="2606219"/>
    <lineage>
        <taxon>Bacteria</taxon>
        <taxon>Bacillati</taxon>
        <taxon>Bacillota</taxon>
        <taxon>Bacilli</taxon>
        <taxon>Bacillales</taxon>
        <taxon>Paenibacillaceae</taxon>
        <taxon>Paenibacillus</taxon>
    </lineage>
</organism>
<accession>A0A6L8UV59</accession>
<dbReference type="Pfam" id="PF08670">
    <property type="entry name" value="MEKHLA"/>
    <property type="match status" value="1"/>
</dbReference>
<dbReference type="RefSeq" id="WP_161405544.1">
    <property type="nucleotide sequence ID" value="NZ_WTUZ01000010.1"/>
</dbReference>
<proteinExistence type="predicted"/>
<dbReference type="InterPro" id="IPR013978">
    <property type="entry name" value="MEKHLA"/>
</dbReference>
<feature type="domain" description="MEKHLA" evidence="1">
    <location>
        <begin position="11"/>
        <end position="151"/>
    </location>
</feature>
<dbReference type="Proteomes" id="UP000481087">
    <property type="component" value="Unassembled WGS sequence"/>
</dbReference>
<evidence type="ECO:0000313" key="3">
    <source>
        <dbReference type="Proteomes" id="UP000481087"/>
    </source>
</evidence>
<reference evidence="2 3" key="1">
    <citation type="submission" date="2019-12" db="EMBL/GenBank/DDBJ databases">
        <title>Paenibacillus sp. nov. sp. isolated from soil.</title>
        <authorList>
            <person name="Kim J."/>
            <person name="Jeong S.E."/>
            <person name="Jung H.S."/>
            <person name="Jeon C.O."/>
        </authorList>
    </citation>
    <scope>NUCLEOTIDE SEQUENCE [LARGE SCALE GENOMIC DNA]</scope>
    <source>
        <strain evidence="2 3">5J-6</strain>
    </source>
</reference>
<dbReference type="EMBL" id="WTUZ01000010">
    <property type="protein sequence ID" value="MZQ81242.1"/>
    <property type="molecule type" value="Genomic_DNA"/>
</dbReference>
<dbReference type="AlphaFoldDB" id="A0A6L8UV59"/>
<evidence type="ECO:0000313" key="2">
    <source>
        <dbReference type="EMBL" id="MZQ81242.1"/>
    </source>
</evidence>